<organism evidence="2 3">
    <name type="scientific">Asanoa hainanensis</name>
    <dbReference type="NCBI Taxonomy" id="560556"/>
    <lineage>
        <taxon>Bacteria</taxon>
        <taxon>Bacillati</taxon>
        <taxon>Actinomycetota</taxon>
        <taxon>Actinomycetes</taxon>
        <taxon>Micromonosporales</taxon>
        <taxon>Micromonosporaceae</taxon>
        <taxon>Asanoa</taxon>
    </lineage>
</organism>
<keyword evidence="1" id="KW-0812">Transmembrane</keyword>
<protein>
    <recommendedName>
        <fullName evidence="4">PH domain-containing protein</fullName>
    </recommendedName>
</protein>
<feature type="transmembrane region" description="Helical" evidence="1">
    <location>
        <begin position="16"/>
        <end position="35"/>
    </location>
</feature>
<keyword evidence="3" id="KW-1185">Reference proteome</keyword>
<feature type="transmembrane region" description="Helical" evidence="1">
    <location>
        <begin position="41"/>
        <end position="68"/>
    </location>
</feature>
<evidence type="ECO:0000313" key="2">
    <source>
        <dbReference type="EMBL" id="SNT65907.1"/>
    </source>
</evidence>
<sequence>MTRWRPVVAGHDRGRYGFAVGWSVAGLVPTVAPALTGRPVVALVALPFVLLWQVVLWRTVLVGVYVGAGGIKIRSVARTRVVPWPRVDRVWTGQADGYDAWQIWVTTREPQRHLPTPIWRRGSQSFHFNRIVLPADQFSAVLAALEPRQLGAV</sequence>
<evidence type="ECO:0000256" key="1">
    <source>
        <dbReference type="SAM" id="Phobius"/>
    </source>
</evidence>
<evidence type="ECO:0008006" key="4">
    <source>
        <dbReference type="Google" id="ProtNLM"/>
    </source>
</evidence>
<name>A0A239PFL2_9ACTN</name>
<gene>
    <name evidence="2" type="ORF">SAMN05421812_1292</name>
</gene>
<accession>A0A239PFL2</accession>
<proteinExistence type="predicted"/>
<evidence type="ECO:0000313" key="3">
    <source>
        <dbReference type="Proteomes" id="UP000198362"/>
    </source>
</evidence>
<dbReference type="RefSeq" id="WP_089255573.1">
    <property type="nucleotide sequence ID" value="NZ_FZPH01000029.1"/>
</dbReference>
<keyword evidence="1" id="KW-0472">Membrane</keyword>
<dbReference type="EMBL" id="FZPH01000029">
    <property type="protein sequence ID" value="SNT65907.1"/>
    <property type="molecule type" value="Genomic_DNA"/>
</dbReference>
<reference evidence="2 3" key="1">
    <citation type="submission" date="2017-06" db="EMBL/GenBank/DDBJ databases">
        <authorList>
            <person name="Kim H.J."/>
            <person name="Triplett B.A."/>
        </authorList>
    </citation>
    <scope>NUCLEOTIDE SEQUENCE [LARGE SCALE GENOMIC DNA]</scope>
    <source>
        <strain evidence="2 3">CGMCC 4.5593</strain>
    </source>
</reference>
<dbReference type="Proteomes" id="UP000198362">
    <property type="component" value="Unassembled WGS sequence"/>
</dbReference>
<dbReference type="AlphaFoldDB" id="A0A239PFL2"/>
<dbReference type="OrthoDB" id="3385216at2"/>
<keyword evidence="1" id="KW-1133">Transmembrane helix</keyword>